<dbReference type="PANTHER" id="PTHR40277:SF1">
    <property type="entry name" value="BLL5419 PROTEIN"/>
    <property type="match status" value="1"/>
</dbReference>
<keyword evidence="3 6" id="KW-0812">Transmembrane</keyword>
<name>A0A1I5KJZ5_9HYPH</name>
<comment type="subcellular location">
    <subcellularLocation>
        <location evidence="1">Cell membrane</location>
        <topology evidence="1">Multi-pass membrane protein</topology>
    </subcellularLocation>
</comment>
<feature type="transmembrane region" description="Helical" evidence="6">
    <location>
        <begin position="40"/>
        <end position="58"/>
    </location>
</feature>
<evidence type="ECO:0000313" key="8">
    <source>
        <dbReference type="Proteomes" id="UP000199236"/>
    </source>
</evidence>
<dbReference type="AlphaFoldDB" id="A0A1I5KJZ5"/>
<protein>
    <submittedName>
        <fullName evidence="7">Uncharacterized membrane protein YbhN, UPF0104 family</fullName>
    </submittedName>
</protein>
<evidence type="ECO:0000313" key="7">
    <source>
        <dbReference type="EMBL" id="SFO85113.1"/>
    </source>
</evidence>
<keyword evidence="5 6" id="KW-0472">Membrane</keyword>
<feature type="transmembrane region" description="Helical" evidence="6">
    <location>
        <begin position="155"/>
        <end position="174"/>
    </location>
</feature>
<feature type="transmembrane region" description="Helical" evidence="6">
    <location>
        <begin position="194"/>
        <end position="220"/>
    </location>
</feature>
<accession>A0A1I5KJZ5</accession>
<dbReference type="OrthoDB" id="9126302at2"/>
<keyword evidence="2" id="KW-1003">Cell membrane</keyword>
<keyword evidence="4 6" id="KW-1133">Transmembrane helix</keyword>
<keyword evidence="8" id="KW-1185">Reference proteome</keyword>
<sequence>MDLRKFATFSALASLALLALLVTATEPILLGDMLKRVPASHMVAAFVVVQIQILASAYRWQFTAGRLGHEIEAGLAIREYYVSSALNLVLPGGMAGDAIRAYRNRTEGKGGWKRPATAVFLERLSGQIAFFVLCAMGLWAWPFLLKDQLPQGISLALWAAAALLLAFLGLALGVKQSHLPARFRNLKPALAKVFWHDGAWIVQAGLNLIIVSGYIATFLIASDAVGAPLPPIAAFTILPLCLLTMLIPAGIGGWGTREAAAAALWPLLGFASTQGLAASLLYGVLSLAGAAIPSALAIVIALVKGRLVRA</sequence>
<evidence type="ECO:0000256" key="3">
    <source>
        <dbReference type="ARBA" id="ARBA00022692"/>
    </source>
</evidence>
<evidence type="ECO:0000256" key="1">
    <source>
        <dbReference type="ARBA" id="ARBA00004651"/>
    </source>
</evidence>
<dbReference type="PANTHER" id="PTHR40277">
    <property type="entry name" value="BLL5419 PROTEIN"/>
    <property type="match status" value="1"/>
</dbReference>
<evidence type="ECO:0000256" key="5">
    <source>
        <dbReference type="ARBA" id="ARBA00023136"/>
    </source>
</evidence>
<evidence type="ECO:0000256" key="6">
    <source>
        <dbReference type="SAM" id="Phobius"/>
    </source>
</evidence>
<feature type="transmembrane region" description="Helical" evidence="6">
    <location>
        <begin position="232"/>
        <end position="252"/>
    </location>
</feature>
<feature type="transmembrane region" description="Helical" evidence="6">
    <location>
        <begin position="124"/>
        <end position="143"/>
    </location>
</feature>
<organism evidence="7 8">
    <name type="scientific">Cohaesibacter marisflavi</name>
    <dbReference type="NCBI Taxonomy" id="655353"/>
    <lineage>
        <taxon>Bacteria</taxon>
        <taxon>Pseudomonadati</taxon>
        <taxon>Pseudomonadota</taxon>
        <taxon>Alphaproteobacteria</taxon>
        <taxon>Hyphomicrobiales</taxon>
        <taxon>Cohaesibacteraceae</taxon>
    </lineage>
</organism>
<dbReference type="Pfam" id="PF03706">
    <property type="entry name" value="LPG_synthase_TM"/>
    <property type="match status" value="1"/>
</dbReference>
<dbReference type="EMBL" id="FOVR01000014">
    <property type="protein sequence ID" value="SFO85113.1"/>
    <property type="molecule type" value="Genomic_DNA"/>
</dbReference>
<feature type="transmembrane region" description="Helical" evidence="6">
    <location>
        <begin position="259"/>
        <end position="277"/>
    </location>
</feature>
<proteinExistence type="predicted"/>
<dbReference type="Proteomes" id="UP000199236">
    <property type="component" value="Unassembled WGS sequence"/>
</dbReference>
<evidence type="ECO:0000256" key="4">
    <source>
        <dbReference type="ARBA" id="ARBA00022989"/>
    </source>
</evidence>
<dbReference type="STRING" id="655353.SAMN04488056_11437"/>
<reference evidence="7 8" key="1">
    <citation type="submission" date="2016-10" db="EMBL/GenBank/DDBJ databases">
        <authorList>
            <person name="de Groot N.N."/>
        </authorList>
    </citation>
    <scope>NUCLEOTIDE SEQUENCE [LARGE SCALE GENOMIC DNA]</scope>
    <source>
        <strain evidence="7 8">CGMCC 1.9157</strain>
    </source>
</reference>
<evidence type="ECO:0000256" key="2">
    <source>
        <dbReference type="ARBA" id="ARBA00022475"/>
    </source>
</evidence>
<dbReference type="RefSeq" id="WP_090075034.1">
    <property type="nucleotide sequence ID" value="NZ_FOVR01000014.1"/>
</dbReference>
<dbReference type="GO" id="GO:0005886">
    <property type="term" value="C:plasma membrane"/>
    <property type="evidence" value="ECO:0007669"/>
    <property type="project" value="UniProtKB-SubCell"/>
</dbReference>
<feature type="transmembrane region" description="Helical" evidence="6">
    <location>
        <begin position="283"/>
        <end position="303"/>
    </location>
</feature>
<gene>
    <name evidence="7" type="ORF">SAMN04488056_11437</name>
</gene>
<dbReference type="InterPro" id="IPR022791">
    <property type="entry name" value="L-PG_synthase/AglD"/>
</dbReference>